<evidence type="ECO:0000313" key="1">
    <source>
        <dbReference type="EMBL" id="MDK4326943.1"/>
    </source>
</evidence>
<protein>
    <submittedName>
        <fullName evidence="1">Type I-E CRISPR-associated protein Cse2/CasB</fullName>
    </submittedName>
</protein>
<dbReference type="Proteomes" id="UP001226160">
    <property type="component" value="Unassembled WGS sequence"/>
</dbReference>
<sequence length="214" mass="24511">MTEYPPHSEPEMWQKELSAILRQRQAARETHQPQWRRKRAELRRGLSPFTEYYAYPHVLPYLPADTNDTQKTIFIRLFALVAEYDKIPAAEKSKQRGKQYSLGAWAQRVSAVLANSNGQNFAVDPGNMDAVGKRLQFLHALDAEEAITNIGRIMALAADKNNVPALDYFDLFHTMLRWGNGFSAESQAVRRKVLREYFSVTPDDNTKEVHKTTA</sequence>
<comment type="caution">
    <text evidence="1">The sequence shown here is derived from an EMBL/GenBank/DDBJ whole genome shotgun (WGS) entry which is preliminary data.</text>
</comment>
<gene>
    <name evidence="1" type="primary">casB</name>
    <name evidence="1" type="ORF">QPX54_10575</name>
</gene>
<dbReference type="RefSeq" id="WP_049168634.1">
    <property type="nucleotide sequence ID" value="NZ_CABIYR010000004.1"/>
</dbReference>
<organism evidence="1 2">
    <name type="scientific">Corynebacterium propinquum</name>
    <dbReference type="NCBI Taxonomy" id="43769"/>
    <lineage>
        <taxon>Bacteria</taxon>
        <taxon>Bacillati</taxon>
        <taxon>Actinomycetota</taxon>
        <taxon>Actinomycetes</taxon>
        <taxon>Mycobacteriales</taxon>
        <taxon>Corynebacteriaceae</taxon>
        <taxon>Corynebacterium</taxon>
    </lineage>
</organism>
<evidence type="ECO:0000313" key="2">
    <source>
        <dbReference type="Proteomes" id="UP001226160"/>
    </source>
</evidence>
<name>A0AAP4BW89_9CORY</name>
<accession>A0AAP4BW89</accession>
<dbReference type="EMBL" id="JASNVP010000011">
    <property type="protein sequence ID" value="MDK4326943.1"/>
    <property type="molecule type" value="Genomic_DNA"/>
</dbReference>
<dbReference type="Gene3D" id="1.10.520.40">
    <property type="entry name" value="CRISPR-associated protein Cse2"/>
    <property type="match status" value="1"/>
</dbReference>
<dbReference type="AlphaFoldDB" id="A0AAP4BW89"/>
<dbReference type="InterPro" id="IPR038287">
    <property type="entry name" value="Cse2_sf"/>
</dbReference>
<reference evidence="1" key="1">
    <citation type="submission" date="2023-05" db="EMBL/GenBank/DDBJ databases">
        <title>Metabolic capabilities are highly conserved among human nasal-associated Corynebacterium species in pangenomic analyses.</title>
        <authorList>
            <person name="Tran T.H."/>
            <person name="Roberts A.Q."/>
            <person name="Escapa I.F."/>
            <person name="Gao W."/>
            <person name="Conlan S."/>
            <person name="Kong H."/>
            <person name="Segre J.A."/>
            <person name="Kelly M.S."/>
            <person name="Lemon K.P."/>
        </authorList>
    </citation>
    <scope>NUCLEOTIDE SEQUENCE</scope>
    <source>
        <strain evidence="1">KPL2654</strain>
    </source>
</reference>
<proteinExistence type="predicted"/>